<gene>
    <name evidence="11" type="primary">hel308</name>
    <name evidence="14" type="ORF">ASJ80_15060</name>
</gene>
<evidence type="ECO:0000259" key="12">
    <source>
        <dbReference type="PROSITE" id="PS51192"/>
    </source>
</evidence>
<dbReference type="Pfam" id="PF00270">
    <property type="entry name" value="DEAD"/>
    <property type="match status" value="1"/>
</dbReference>
<comment type="similarity">
    <text evidence="11">Belongs to the helicase family. Hel308 subfamily.</text>
</comment>
<dbReference type="GO" id="GO:0005524">
    <property type="term" value="F:ATP binding"/>
    <property type="evidence" value="ECO:0007669"/>
    <property type="project" value="UniProtKB-UniRule"/>
</dbReference>
<dbReference type="Proteomes" id="UP000217784">
    <property type="component" value="Unassembled WGS sequence"/>
</dbReference>
<dbReference type="GO" id="GO:0006281">
    <property type="term" value="P:DNA repair"/>
    <property type="evidence" value="ECO:0007669"/>
    <property type="project" value="UniProtKB-UniRule"/>
</dbReference>
<dbReference type="InterPro" id="IPR001650">
    <property type="entry name" value="Helicase_C-like"/>
</dbReference>
<dbReference type="SMART" id="SM00278">
    <property type="entry name" value="HhH1"/>
    <property type="match status" value="2"/>
</dbReference>
<comment type="caution">
    <text evidence="14">The sequence shown here is derived from an EMBL/GenBank/DDBJ whole genome shotgun (WGS) entry which is preliminary data.</text>
</comment>
<evidence type="ECO:0000256" key="10">
    <source>
        <dbReference type="ARBA" id="ARBA00048988"/>
    </source>
</evidence>
<dbReference type="PANTHER" id="PTHR47961">
    <property type="entry name" value="DNA POLYMERASE THETA, PUTATIVE (AFU_ORTHOLOGUE AFUA_1G05260)-RELATED"/>
    <property type="match status" value="1"/>
</dbReference>
<dbReference type="HAMAP" id="MF_00442">
    <property type="entry name" value="Helicase_Hel308"/>
    <property type="match status" value="1"/>
</dbReference>
<dbReference type="InterPro" id="IPR027417">
    <property type="entry name" value="P-loop_NTPase"/>
</dbReference>
<evidence type="ECO:0000256" key="6">
    <source>
        <dbReference type="ARBA" id="ARBA00023125"/>
    </source>
</evidence>
<evidence type="ECO:0000256" key="3">
    <source>
        <dbReference type="ARBA" id="ARBA00022801"/>
    </source>
</evidence>
<dbReference type="PROSITE" id="PS51194">
    <property type="entry name" value="HELICASE_CTER"/>
    <property type="match status" value="1"/>
</dbReference>
<keyword evidence="1 11" id="KW-0547">Nucleotide-binding</keyword>
<keyword evidence="8 11" id="KW-0413">Isomerase</keyword>
<evidence type="ECO:0000256" key="5">
    <source>
        <dbReference type="ARBA" id="ARBA00022840"/>
    </source>
</evidence>
<dbReference type="GO" id="GO:0043138">
    <property type="term" value="F:3'-5' DNA helicase activity"/>
    <property type="evidence" value="ECO:0007669"/>
    <property type="project" value="UniProtKB-UniRule"/>
</dbReference>
<dbReference type="PROSITE" id="PS51192">
    <property type="entry name" value="HELICASE_ATP_BIND_1"/>
    <property type="match status" value="1"/>
</dbReference>
<dbReference type="EMBL" id="LMVM01000001">
    <property type="protein sequence ID" value="PAV06149.1"/>
    <property type="molecule type" value="Genomic_DNA"/>
</dbReference>
<comment type="function">
    <text evidence="11">DNA-dependent ATPase and 3'-5' DNA helicase that may be involved in repair of stalled replication forks.</text>
</comment>
<evidence type="ECO:0000256" key="2">
    <source>
        <dbReference type="ARBA" id="ARBA00022763"/>
    </source>
</evidence>
<comment type="catalytic activity">
    <reaction evidence="9 11">
        <text>Couples ATP hydrolysis with the unwinding of duplex DNA by translocating in the 3'-5' direction.</text>
        <dbReference type="EC" id="5.6.2.4"/>
    </reaction>
</comment>
<evidence type="ECO:0000256" key="11">
    <source>
        <dbReference type="HAMAP-Rule" id="MF_00442"/>
    </source>
</evidence>
<dbReference type="Gene3D" id="3.40.50.300">
    <property type="entry name" value="P-loop containing nucleotide triphosphate hydrolases"/>
    <property type="match status" value="2"/>
</dbReference>
<dbReference type="InterPro" id="IPR048772">
    <property type="entry name" value="Hel308-like_dom4"/>
</dbReference>
<evidence type="ECO:0000256" key="9">
    <source>
        <dbReference type="ARBA" id="ARBA00034617"/>
    </source>
</evidence>
<organism evidence="14 15">
    <name type="scientific">Methanobacterium bryantii</name>
    <dbReference type="NCBI Taxonomy" id="2161"/>
    <lineage>
        <taxon>Archaea</taxon>
        <taxon>Methanobacteriati</taxon>
        <taxon>Methanobacteriota</taxon>
        <taxon>Methanomada group</taxon>
        <taxon>Methanobacteria</taxon>
        <taxon>Methanobacteriales</taxon>
        <taxon>Methanobacteriaceae</taxon>
        <taxon>Methanobacterium</taxon>
    </lineage>
</organism>
<evidence type="ECO:0000256" key="4">
    <source>
        <dbReference type="ARBA" id="ARBA00022806"/>
    </source>
</evidence>
<dbReference type="Gene3D" id="1.10.150.20">
    <property type="entry name" value="5' to 3' exonuclease, C-terminal subdomain"/>
    <property type="match status" value="1"/>
</dbReference>
<sequence length="699" mass="79097">MFMEKVDQKIRDIISDCYPKIKELNPAQKAVLDSGLLENKSNYIIAIPTASGKTLLGVIAALNTILNGGKVVYAAPLISIQNEKLAEFKKFEKFGINVGKHPKSSDLSVMVFESFDAITRFSWNNLREMDLLIIDEFHMIGEYSRGPTIECALTRSKIINPSLRIIALSATLKNMDELASWLDAEIVEHDYRPVPLYKDVLITEELGVKNKNDVVLKVLNESIEDSSQILVFVSTRRFTEALANFISGKVKKKIPRDKKLAFRAVAQKILDVPRKRGSRPTSVCLKLAECIENGIAFHHAGLFDKQREIIENEFRAGNLYMITATPSLMYGVNLPSKNVIIRDYTRWTSRGPQSIPVFDYEQMSGRAGRPGYDTEGYSYLVAKSMDEGYNLKDHYVYGEIELTSSKLIENKDAVFRQIIAQIASSLARTPQEITEFFSKTFYGHQMNCNDFFGALAVDTMEYEINSALEFLIQNGIIQLTPEGLKTTDFGNLIARSNYTVETAVRLKEYAKRASDLDVYQLIYDISRTPDMPKISFKSRKSKEPVMDKLNEYGIFACDISNDEATTAALLEWINERSEYGIENAFNVYAATTRRAAYEASRMVKFFKEICHVLDNYSYSSDLDKLSARLYYGVREDIIPLVVSVKRLGRKRARALVDAFGSDLSYVSEKELVKIEGIGPKTAESIMNKFGKDQFAKFKP</sequence>
<name>A0A2A2H9T1_METBR</name>
<evidence type="ECO:0000256" key="1">
    <source>
        <dbReference type="ARBA" id="ARBA00022741"/>
    </source>
</evidence>
<comment type="subunit">
    <text evidence="11">Monomer.</text>
</comment>
<comment type="catalytic activity">
    <reaction evidence="10 11">
        <text>ATP + H2O = ADP + phosphate + H(+)</text>
        <dbReference type="Rhea" id="RHEA:13065"/>
        <dbReference type="ChEBI" id="CHEBI:15377"/>
        <dbReference type="ChEBI" id="CHEBI:15378"/>
        <dbReference type="ChEBI" id="CHEBI:30616"/>
        <dbReference type="ChEBI" id="CHEBI:43474"/>
        <dbReference type="ChEBI" id="CHEBI:456216"/>
        <dbReference type="EC" id="5.6.2.4"/>
    </reaction>
</comment>
<dbReference type="SMART" id="SM00490">
    <property type="entry name" value="HELICc"/>
    <property type="match status" value="1"/>
</dbReference>
<dbReference type="InterPro" id="IPR014001">
    <property type="entry name" value="Helicase_ATP-bd"/>
</dbReference>
<dbReference type="GO" id="GO:0003677">
    <property type="term" value="F:DNA binding"/>
    <property type="evidence" value="ECO:0007669"/>
    <property type="project" value="UniProtKB-UniRule"/>
</dbReference>
<feature type="domain" description="Helicase C-terminal" evidence="13">
    <location>
        <begin position="210"/>
        <end position="419"/>
    </location>
</feature>
<dbReference type="AlphaFoldDB" id="A0A2A2H9T1"/>
<protein>
    <recommendedName>
        <fullName evidence="11">ATP-dependent DNA helicase Hel308</fullName>
        <ecNumber evidence="11">5.6.2.4</ecNumber>
    </recommendedName>
    <alternativeName>
        <fullName evidence="11">DNA 3'-5' helicase Hel308</fullName>
    </alternativeName>
</protein>
<keyword evidence="4 11" id="KW-0347">Helicase</keyword>
<dbReference type="Pfam" id="PF20470">
    <property type="entry name" value="HTH_61"/>
    <property type="match status" value="1"/>
</dbReference>
<dbReference type="GO" id="GO:0016887">
    <property type="term" value="F:ATP hydrolysis activity"/>
    <property type="evidence" value="ECO:0007669"/>
    <property type="project" value="RHEA"/>
</dbReference>
<dbReference type="InterPro" id="IPR003583">
    <property type="entry name" value="Hlx-hairpin-Hlx_DNA-bd_motif"/>
</dbReference>
<feature type="binding site" evidence="11">
    <location>
        <position position="28"/>
    </location>
    <ligand>
        <name>ATP</name>
        <dbReference type="ChEBI" id="CHEBI:30616"/>
    </ligand>
</feature>
<dbReference type="InterPro" id="IPR046931">
    <property type="entry name" value="HTH_61"/>
</dbReference>
<keyword evidence="6 11" id="KW-0238">DNA-binding</keyword>
<keyword evidence="7 11" id="KW-0234">DNA repair</keyword>
<dbReference type="InterPro" id="IPR050474">
    <property type="entry name" value="Hel308_SKI2-like"/>
</dbReference>
<dbReference type="PANTHER" id="PTHR47961:SF10">
    <property type="entry name" value="ATP-DEPENDENT DNA HELICASE HEL308"/>
    <property type="match status" value="1"/>
</dbReference>
<dbReference type="Pfam" id="PF14520">
    <property type="entry name" value="HHH_5"/>
    <property type="match status" value="1"/>
</dbReference>
<keyword evidence="2 11" id="KW-0227">DNA damage</keyword>
<dbReference type="SUPFAM" id="SSF46785">
    <property type="entry name" value="Winged helix' DNA-binding domain"/>
    <property type="match status" value="1"/>
</dbReference>
<keyword evidence="15" id="KW-1185">Reference proteome</keyword>
<dbReference type="Gene3D" id="1.10.3380.30">
    <property type="match status" value="1"/>
</dbReference>
<dbReference type="InterPro" id="IPR036390">
    <property type="entry name" value="WH_DNA-bd_sf"/>
</dbReference>
<evidence type="ECO:0000259" key="13">
    <source>
        <dbReference type="PROSITE" id="PS51194"/>
    </source>
</evidence>
<dbReference type="Pfam" id="PF21280">
    <property type="entry name" value="Helicase_dom4_arc"/>
    <property type="match status" value="1"/>
</dbReference>
<evidence type="ECO:0000313" key="15">
    <source>
        <dbReference type="Proteomes" id="UP000217784"/>
    </source>
</evidence>
<dbReference type="SUPFAM" id="SSF158702">
    <property type="entry name" value="Sec63 N-terminal domain-like"/>
    <property type="match status" value="1"/>
</dbReference>
<keyword evidence="5 11" id="KW-0067">ATP-binding</keyword>
<evidence type="ECO:0000256" key="8">
    <source>
        <dbReference type="ARBA" id="ARBA00023235"/>
    </source>
</evidence>
<dbReference type="CDD" id="cd18795">
    <property type="entry name" value="SF2_C_Ski2"/>
    <property type="match status" value="1"/>
</dbReference>
<reference evidence="14 15" key="1">
    <citation type="journal article" date="2017" name="BMC Genomics">
        <title>Genomic analysis of methanogenic archaea reveals a shift towards energy conservation.</title>
        <authorList>
            <person name="Gilmore S.P."/>
            <person name="Henske J.K."/>
            <person name="Sexton J.A."/>
            <person name="Solomon K.V."/>
            <person name="Seppala S."/>
            <person name="Yoo J.I."/>
            <person name="Huyett L.M."/>
            <person name="Pressman A."/>
            <person name="Cogan J.Z."/>
            <person name="Kivenson V."/>
            <person name="Peng X."/>
            <person name="Tan Y."/>
            <person name="Valentine D.L."/>
            <person name="O'Malley M.A."/>
        </authorList>
    </citation>
    <scope>NUCLEOTIDE SEQUENCE [LARGE SCALE GENOMIC DNA]</scope>
    <source>
        <strain evidence="14 15">M.o.H.</strain>
    </source>
</reference>
<feature type="domain" description="Helicase ATP-binding" evidence="12">
    <location>
        <begin position="34"/>
        <end position="190"/>
    </location>
</feature>
<accession>A0A2A2H9T1</accession>
<evidence type="ECO:0000256" key="7">
    <source>
        <dbReference type="ARBA" id="ARBA00023204"/>
    </source>
</evidence>
<proteinExistence type="inferred from homology"/>
<evidence type="ECO:0000313" key="14">
    <source>
        <dbReference type="EMBL" id="PAV06149.1"/>
    </source>
</evidence>
<dbReference type="Pfam" id="PF00271">
    <property type="entry name" value="Helicase_C"/>
    <property type="match status" value="1"/>
</dbReference>
<dbReference type="SMART" id="SM00487">
    <property type="entry name" value="DEXDc"/>
    <property type="match status" value="1"/>
</dbReference>
<keyword evidence="3 11" id="KW-0378">Hydrolase</keyword>
<dbReference type="SUPFAM" id="SSF52540">
    <property type="entry name" value="P-loop containing nucleoside triphosphate hydrolases"/>
    <property type="match status" value="1"/>
</dbReference>
<dbReference type="InterPro" id="IPR022965">
    <property type="entry name" value="Helicase_Hel308"/>
</dbReference>
<dbReference type="InterPro" id="IPR011545">
    <property type="entry name" value="DEAD/DEAH_box_helicase_dom"/>
</dbReference>
<dbReference type="EC" id="5.6.2.4" evidence="11"/>